<dbReference type="RefSeq" id="WP_079587410.1">
    <property type="nucleotide sequence ID" value="NZ_FNTI01000001.1"/>
</dbReference>
<evidence type="ECO:0000256" key="1">
    <source>
        <dbReference type="ARBA" id="ARBA00023125"/>
    </source>
</evidence>
<dbReference type="PROSITE" id="PS50977">
    <property type="entry name" value="HTH_TETR_2"/>
    <property type="match status" value="1"/>
</dbReference>
<dbReference type="OrthoDB" id="8478851at2"/>
<evidence type="ECO:0000313" key="6">
    <source>
        <dbReference type="Proteomes" id="UP000183208"/>
    </source>
</evidence>
<dbReference type="SUPFAM" id="SSF46689">
    <property type="entry name" value="Homeodomain-like"/>
    <property type="match status" value="1"/>
</dbReference>
<dbReference type="Pfam" id="PF00440">
    <property type="entry name" value="TetR_N"/>
    <property type="match status" value="1"/>
</dbReference>
<feature type="region of interest" description="Disordered" evidence="3">
    <location>
        <begin position="1"/>
        <end position="30"/>
    </location>
</feature>
<organism evidence="5 6">
    <name type="scientific">Bradyrhizobium lablabi</name>
    <dbReference type="NCBI Taxonomy" id="722472"/>
    <lineage>
        <taxon>Bacteria</taxon>
        <taxon>Pseudomonadati</taxon>
        <taxon>Pseudomonadota</taxon>
        <taxon>Alphaproteobacteria</taxon>
        <taxon>Hyphomicrobiales</taxon>
        <taxon>Nitrobacteraceae</taxon>
        <taxon>Bradyrhizobium</taxon>
    </lineage>
</organism>
<dbReference type="PANTHER" id="PTHR30055:SF235">
    <property type="entry name" value="TRANSCRIPTIONAL REGULATORY PROTEIN"/>
    <property type="match status" value="1"/>
</dbReference>
<name>A0A1M7KIK7_9BRAD</name>
<gene>
    <name evidence="5" type="ORF">SAMN05444171_0297</name>
</gene>
<dbReference type="Gene3D" id="1.10.357.10">
    <property type="entry name" value="Tetracycline Repressor, domain 2"/>
    <property type="match status" value="1"/>
</dbReference>
<dbReference type="GO" id="GO:0000976">
    <property type="term" value="F:transcription cis-regulatory region binding"/>
    <property type="evidence" value="ECO:0007669"/>
    <property type="project" value="TreeGrafter"/>
</dbReference>
<dbReference type="SUPFAM" id="SSF48498">
    <property type="entry name" value="Tetracyclin repressor-like, C-terminal domain"/>
    <property type="match status" value="1"/>
</dbReference>
<dbReference type="InterPro" id="IPR009057">
    <property type="entry name" value="Homeodomain-like_sf"/>
</dbReference>
<proteinExistence type="predicted"/>
<evidence type="ECO:0000313" key="5">
    <source>
        <dbReference type="EMBL" id="SEB94838.1"/>
    </source>
</evidence>
<feature type="DNA-binding region" description="H-T-H motif" evidence="2">
    <location>
        <begin position="52"/>
        <end position="71"/>
    </location>
</feature>
<dbReference type="InterPro" id="IPR050109">
    <property type="entry name" value="HTH-type_TetR-like_transc_reg"/>
</dbReference>
<sequence>MKKPGGAASRKRSTPEPALSGAIQRPSADGTRERILDAAERVFAYKGYDGTALRDVAAEADVQLANIAHHFGPKESLFEKVIERRAAVMGELRLNALERYRNDARGGPIPLELLIEGYVWPFIERSSRHGEGWKNYAQLVARLANSLRWGPIISKNYDSVAEEYINELIRTLPHASAVAIYNCFHFTVGTMLVACAESGRIERLSKGSVRSRDLERMFDDMLPFLKGGFLAIADGRHIGSPPLG</sequence>
<protein>
    <submittedName>
        <fullName evidence="5">Transcriptional regulator, TetR family</fullName>
    </submittedName>
</protein>
<dbReference type="AlphaFoldDB" id="A0A1M7KIK7"/>
<dbReference type="InterPro" id="IPR041586">
    <property type="entry name" value="PsrA_TetR_C"/>
</dbReference>
<dbReference type="EMBL" id="FNTI01000001">
    <property type="protein sequence ID" value="SEB94838.1"/>
    <property type="molecule type" value="Genomic_DNA"/>
</dbReference>
<dbReference type="Proteomes" id="UP000183208">
    <property type="component" value="Unassembled WGS sequence"/>
</dbReference>
<evidence type="ECO:0000256" key="3">
    <source>
        <dbReference type="SAM" id="MobiDB-lite"/>
    </source>
</evidence>
<feature type="domain" description="HTH tetR-type" evidence="4">
    <location>
        <begin position="29"/>
        <end position="89"/>
    </location>
</feature>
<dbReference type="Pfam" id="PF17939">
    <property type="entry name" value="TetR_C_30"/>
    <property type="match status" value="1"/>
</dbReference>
<reference evidence="5 6" key="1">
    <citation type="submission" date="2016-10" db="EMBL/GenBank/DDBJ databases">
        <authorList>
            <person name="de Groot N.N."/>
        </authorList>
    </citation>
    <scope>NUCLEOTIDE SEQUENCE [LARGE SCALE GENOMIC DNA]</scope>
    <source>
        <strain evidence="5 6">GAS522</strain>
    </source>
</reference>
<dbReference type="InterPro" id="IPR036271">
    <property type="entry name" value="Tet_transcr_reg_TetR-rel_C_sf"/>
</dbReference>
<dbReference type="PANTHER" id="PTHR30055">
    <property type="entry name" value="HTH-TYPE TRANSCRIPTIONAL REGULATOR RUTR"/>
    <property type="match status" value="1"/>
</dbReference>
<accession>A0A1M7KIK7</accession>
<dbReference type="PRINTS" id="PR00455">
    <property type="entry name" value="HTHTETR"/>
</dbReference>
<dbReference type="GO" id="GO:0003700">
    <property type="term" value="F:DNA-binding transcription factor activity"/>
    <property type="evidence" value="ECO:0007669"/>
    <property type="project" value="TreeGrafter"/>
</dbReference>
<dbReference type="InterPro" id="IPR001647">
    <property type="entry name" value="HTH_TetR"/>
</dbReference>
<evidence type="ECO:0000259" key="4">
    <source>
        <dbReference type="PROSITE" id="PS50977"/>
    </source>
</evidence>
<keyword evidence="1 2" id="KW-0238">DNA-binding</keyword>
<evidence type="ECO:0000256" key="2">
    <source>
        <dbReference type="PROSITE-ProRule" id="PRU00335"/>
    </source>
</evidence>